<feature type="compositionally biased region" description="Low complexity" evidence="1">
    <location>
        <begin position="430"/>
        <end position="441"/>
    </location>
</feature>
<keyword evidence="3" id="KW-1185">Reference proteome</keyword>
<organism evidence="2 3">
    <name type="scientific">Tilletia horrida</name>
    <dbReference type="NCBI Taxonomy" id="155126"/>
    <lineage>
        <taxon>Eukaryota</taxon>
        <taxon>Fungi</taxon>
        <taxon>Dikarya</taxon>
        <taxon>Basidiomycota</taxon>
        <taxon>Ustilaginomycotina</taxon>
        <taxon>Exobasidiomycetes</taxon>
        <taxon>Tilletiales</taxon>
        <taxon>Tilletiaceae</taxon>
        <taxon>Tilletia</taxon>
    </lineage>
</organism>
<feature type="compositionally biased region" description="Low complexity" evidence="1">
    <location>
        <begin position="377"/>
        <end position="390"/>
    </location>
</feature>
<feature type="compositionally biased region" description="Low complexity" evidence="1">
    <location>
        <begin position="530"/>
        <end position="545"/>
    </location>
</feature>
<sequence length="1196" mass="124094">MKCQTQLASPTPSSMQQDRRVCSLTTYDLAHMIVFARNEQQSAPTITSPREYPSAPHRRRARHSPAPHYQPAFSEADDHRLPVAQATRAAFLRAIRKTAKPSRHLRSSVHASLKPSSASASLYSSLSSHRLLTAFQQVWSTWRGQNPKPKIRSSTSAKARSPAPIWAPSPRLPASYVFSNNQTAYPSSALSSRREDEVSSVRTAPWQGQHPEYSSSAIGLGLLGVHDDLKPAPRPARKWRTRSKQGLSGTIRWADLGELREDPELIDLGRGHMPERRHQPNETAPPTDQDRPKPHNGTFGIAGSSGLLSPLPPLLATDPGISTVGKNDQDAPSNWVLFYGSHVQDDGQAENGIFAVDVGSVVSDASSDAAPGPFSRPAQPVAAPATGGVPAGSSNANPVHFFSLEAPKDTASPQSFHYWLSNLGTDKELPASGTPGSNSGASGNGVGSTALIWGPNPLVNPKDATAFNQAATSPGTASGADKVENAAPPPASQASQAPTAAQAPDQKSAPSPSPLQPETPAASPPPSPALSPAASAAPTSASAASVPTETKPAELPASVSASVSAPVPTSETRPFAPRPFPSRSVSGVSSLPSHSAPTNGTTVPPAPGGGGAKADAHENKHVTAIVLGTFAGAAFVAGLGVYLYRQRQGQRDGRTDDDFASVHSGSSGGSGGGGGDRYTDASGVLARVWSERRRRDMLNTADLEKGHTEFGSPSPFDDPVEYGDIGSGKGKALPARPGPARSVISTIRSVPRGLAGNGMMLPMLPDLEDSPRTRMQQLTSLAQAVAPPPPCIPAQKRVPVPPVGSLHGNSRSGTLSSEPEDGLSSGEQSMYHSTYTEQDHSRRSTDSAQPLSGSEVAAVHGDLVARRPRSSSDMERYASKQSDRDSTSSGQTGKVSHISYPFLSAMHRGQSIASVDSPRAKDDLAIRSPSSSRNRAGLGSKNSRLLRNLRSTSSPMIPQDERLGVEHPAPSPALGSRSSDRTASYSSKHEGATAAALETLRNAAFPLPPTRASAEGGSQLGSEAAAASHDSSAANRSGAQRTPSLAGIGAGIRYGVARHFVSLLAGPVLARRDADSTSGRGGAGPAAAASHAGGGGGGAAEGMRPPPSPMNFHSPLFPWDPSGAFASPDVRGAGGTPQPPTIRAVGGHAAVGQVQAVGSRKRPAIRGSSSAASADDEDGSRAKRQRSFRLHVTNSD</sequence>
<feature type="compositionally biased region" description="Basic and acidic residues" evidence="1">
    <location>
        <begin position="870"/>
        <end position="886"/>
    </location>
</feature>
<feature type="compositionally biased region" description="Low complexity" evidence="1">
    <location>
        <begin position="1022"/>
        <end position="1037"/>
    </location>
</feature>
<feature type="compositionally biased region" description="Low complexity" evidence="1">
    <location>
        <begin position="492"/>
        <end position="504"/>
    </location>
</feature>
<evidence type="ECO:0000256" key="1">
    <source>
        <dbReference type="SAM" id="MobiDB-lite"/>
    </source>
</evidence>
<feature type="region of interest" description="Disordered" evidence="1">
    <location>
        <begin position="269"/>
        <end position="301"/>
    </location>
</feature>
<feature type="compositionally biased region" description="Low complexity" evidence="1">
    <location>
        <begin position="940"/>
        <end position="954"/>
    </location>
</feature>
<accession>A0AAN6JHR6</accession>
<feature type="compositionally biased region" description="Low complexity" evidence="1">
    <location>
        <begin position="556"/>
        <end position="568"/>
    </location>
</feature>
<name>A0AAN6JHR6_9BASI</name>
<feature type="region of interest" description="Disordered" evidence="1">
    <location>
        <begin position="429"/>
        <end position="454"/>
    </location>
</feature>
<feature type="compositionally biased region" description="Gly residues" evidence="1">
    <location>
        <begin position="666"/>
        <end position="676"/>
    </location>
</feature>
<feature type="region of interest" description="Disordered" evidence="1">
    <location>
        <begin position="144"/>
        <end position="165"/>
    </location>
</feature>
<gene>
    <name evidence="2" type="ORF">OC842_006355</name>
</gene>
<evidence type="ECO:0000313" key="3">
    <source>
        <dbReference type="Proteomes" id="UP001176521"/>
    </source>
</evidence>
<dbReference type="AlphaFoldDB" id="A0AAN6JHR6"/>
<feature type="compositionally biased region" description="Low complexity" evidence="1">
    <location>
        <begin position="581"/>
        <end position="603"/>
    </location>
</feature>
<feature type="region of interest" description="Disordered" evidence="1">
    <location>
        <begin position="913"/>
        <end position="992"/>
    </location>
</feature>
<feature type="region of interest" description="Disordered" evidence="1">
    <location>
        <begin position="469"/>
        <end position="615"/>
    </location>
</feature>
<feature type="region of interest" description="Disordered" evidence="1">
    <location>
        <begin position="40"/>
        <end position="80"/>
    </location>
</feature>
<feature type="region of interest" description="Disordered" evidence="1">
    <location>
        <begin position="1007"/>
        <end position="1043"/>
    </location>
</feature>
<evidence type="ECO:0000313" key="2">
    <source>
        <dbReference type="EMBL" id="KAK0522805.1"/>
    </source>
</evidence>
<comment type="caution">
    <text evidence="2">The sequence shown here is derived from an EMBL/GenBank/DDBJ whole genome shotgun (WGS) entry which is preliminary data.</text>
</comment>
<dbReference type="EMBL" id="JAPDMQ010000559">
    <property type="protein sequence ID" value="KAK0522805.1"/>
    <property type="molecule type" value="Genomic_DNA"/>
</dbReference>
<dbReference type="Proteomes" id="UP001176521">
    <property type="component" value="Unassembled WGS sequence"/>
</dbReference>
<feature type="region of interest" description="Disordered" evidence="1">
    <location>
        <begin position="1073"/>
        <end position="1196"/>
    </location>
</feature>
<feature type="region of interest" description="Disordered" evidence="1">
    <location>
        <begin position="651"/>
        <end position="679"/>
    </location>
</feature>
<feature type="compositionally biased region" description="Pro residues" evidence="1">
    <location>
        <begin position="511"/>
        <end position="529"/>
    </location>
</feature>
<feature type="compositionally biased region" description="Basic and acidic residues" evidence="1">
    <location>
        <begin position="269"/>
        <end position="280"/>
    </location>
</feature>
<feature type="region of interest" description="Disordered" evidence="1">
    <location>
        <begin position="364"/>
        <end position="390"/>
    </location>
</feature>
<reference evidence="2" key="1">
    <citation type="journal article" date="2023" name="PhytoFront">
        <title>Draft Genome Resources of Seven Strains of Tilletia horrida, Causal Agent of Kernel Smut of Rice.</title>
        <authorList>
            <person name="Khanal S."/>
            <person name="Antony Babu S."/>
            <person name="Zhou X.G."/>
        </authorList>
    </citation>
    <scope>NUCLEOTIDE SEQUENCE</scope>
    <source>
        <strain evidence="2">TX3</strain>
    </source>
</reference>
<feature type="compositionally biased region" description="Basic residues" evidence="1">
    <location>
        <begin position="56"/>
        <end position="65"/>
    </location>
</feature>
<feature type="compositionally biased region" description="Polar residues" evidence="1">
    <location>
        <begin position="807"/>
        <end position="817"/>
    </location>
</feature>
<protein>
    <submittedName>
        <fullName evidence="2">Uncharacterized protein</fullName>
    </submittedName>
</protein>
<feature type="compositionally biased region" description="Polar residues" evidence="1">
    <location>
        <begin position="825"/>
        <end position="836"/>
    </location>
</feature>
<proteinExistence type="predicted"/>
<feature type="region of interest" description="Disordered" evidence="1">
    <location>
        <begin position="785"/>
        <end position="895"/>
    </location>
</feature>